<dbReference type="PANTHER" id="PTHR21593">
    <property type="entry name" value="PRION-LIKE- Q/N-RICH -DOMAIN-BEARING PROTEIN PROTEIN"/>
    <property type="match status" value="1"/>
</dbReference>
<evidence type="ECO:0000313" key="3">
    <source>
        <dbReference type="EMBL" id="PIC23364.1"/>
    </source>
</evidence>
<dbReference type="Pfam" id="PF02520">
    <property type="entry name" value="ANIS5_cation-bd"/>
    <property type="match status" value="1"/>
</dbReference>
<keyword evidence="1" id="KW-0732">Signal</keyword>
<name>A0A2G5T7J6_9PELO</name>
<dbReference type="STRING" id="1611254.A0A2G5T7J6"/>
<accession>A0A2G5T7J6</accession>
<dbReference type="InterPro" id="IPR003677">
    <property type="entry name" value="ANIS5_cation-bd"/>
</dbReference>
<dbReference type="InterPro" id="IPR052823">
    <property type="entry name" value="SXP/RAL-2_related"/>
</dbReference>
<evidence type="ECO:0000259" key="2">
    <source>
        <dbReference type="Pfam" id="PF02520"/>
    </source>
</evidence>
<reference evidence="4" key="1">
    <citation type="submission" date="2017-10" db="EMBL/GenBank/DDBJ databases">
        <title>Rapid genome shrinkage in a self-fertile nematode reveals novel sperm competition proteins.</title>
        <authorList>
            <person name="Yin D."/>
            <person name="Schwarz E.M."/>
            <person name="Thomas C.G."/>
            <person name="Felde R.L."/>
            <person name="Korf I.F."/>
            <person name="Cutter A.D."/>
            <person name="Schartner C.M."/>
            <person name="Ralston E.J."/>
            <person name="Meyer B.J."/>
            <person name="Haag E.S."/>
        </authorList>
    </citation>
    <scope>NUCLEOTIDE SEQUENCE [LARGE SCALE GENOMIC DNA]</scope>
    <source>
        <strain evidence="4">JU1422</strain>
    </source>
</reference>
<feature type="domain" description="SXP/RAL-2 family protein Ani s 5-like cation-binding" evidence="2">
    <location>
        <begin position="111"/>
        <end position="214"/>
    </location>
</feature>
<dbReference type="AlphaFoldDB" id="A0A2G5T7J6"/>
<evidence type="ECO:0000313" key="4">
    <source>
        <dbReference type="Proteomes" id="UP000230233"/>
    </source>
</evidence>
<keyword evidence="4" id="KW-1185">Reference proteome</keyword>
<comment type="caution">
    <text evidence="3">The sequence shown here is derived from an EMBL/GenBank/DDBJ whole genome shotgun (WGS) entry which is preliminary data.</text>
</comment>
<evidence type="ECO:0000256" key="1">
    <source>
        <dbReference type="SAM" id="SignalP"/>
    </source>
</evidence>
<dbReference type="PANTHER" id="PTHR21593:SF36">
    <property type="entry name" value="DUF148 DOMAIN-CONTAINING PROTEIN-RELATED"/>
    <property type="match status" value="1"/>
</dbReference>
<proteinExistence type="predicted"/>
<gene>
    <name evidence="3" type="primary">Cnig_chr_V.g17090</name>
    <name evidence="3" type="ORF">B9Z55_017090</name>
</gene>
<dbReference type="OrthoDB" id="5886417at2759"/>
<dbReference type="EMBL" id="PDUG01000005">
    <property type="protein sequence ID" value="PIC23364.1"/>
    <property type="molecule type" value="Genomic_DNA"/>
</dbReference>
<protein>
    <recommendedName>
        <fullName evidence="2">SXP/RAL-2 family protein Ani s 5-like cation-binding domain-containing protein</fullName>
    </recommendedName>
</protein>
<feature type="signal peptide" evidence="1">
    <location>
        <begin position="1"/>
        <end position="27"/>
    </location>
</feature>
<feature type="chain" id="PRO_5013714138" description="SXP/RAL-2 family protein Ani s 5-like cation-binding domain-containing protein" evidence="1">
    <location>
        <begin position="28"/>
        <end position="236"/>
    </location>
</feature>
<dbReference type="Proteomes" id="UP000230233">
    <property type="component" value="Chromosome V"/>
</dbReference>
<organism evidence="3 4">
    <name type="scientific">Caenorhabditis nigoni</name>
    <dbReference type="NCBI Taxonomy" id="1611254"/>
    <lineage>
        <taxon>Eukaryota</taxon>
        <taxon>Metazoa</taxon>
        <taxon>Ecdysozoa</taxon>
        <taxon>Nematoda</taxon>
        <taxon>Chromadorea</taxon>
        <taxon>Rhabditida</taxon>
        <taxon>Rhabditina</taxon>
        <taxon>Rhabditomorpha</taxon>
        <taxon>Rhabditoidea</taxon>
        <taxon>Rhabditidae</taxon>
        <taxon>Peloderinae</taxon>
        <taxon>Caenorhabditis</taxon>
    </lineage>
</organism>
<sequence>MAVVRMYSFKAVFAVVVSIALVSGAHGGLLGLGGDGEGGLGGLVGGLLGENGLGGILDGLLGGNENALSGLLGILGGNPGGLGLPILGDITTLPQFLLDFLQKVPSDILSQVIELLSDTSLNINEFTDKLTDLLSGKIDDNLLSDLLATVANLVQELLDGVANVLTKLGDVFENLSDILQNKNISLADQKAAIDKLRQKSPIEVDTIFFIARQVVKSLQNGQVPEVSIPVDGAPAV</sequence>